<dbReference type="EMBL" id="MU866146">
    <property type="protein sequence ID" value="KAK4178152.1"/>
    <property type="molecule type" value="Genomic_DNA"/>
</dbReference>
<organism evidence="1 2">
    <name type="scientific">Triangularia setosa</name>
    <dbReference type="NCBI Taxonomy" id="2587417"/>
    <lineage>
        <taxon>Eukaryota</taxon>
        <taxon>Fungi</taxon>
        <taxon>Dikarya</taxon>
        <taxon>Ascomycota</taxon>
        <taxon>Pezizomycotina</taxon>
        <taxon>Sordariomycetes</taxon>
        <taxon>Sordariomycetidae</taxon>
        <taxon>Sordariales</taxon>
        <taxon>Podosporaceae</taxon>
        <taxon>Triangularia</taxon>
    </lineage>
</organism>
<comment type="caution">
    <text evidence="1">The sequence shown here is derived from an EMBL/GenBank/DDBJ whole genome shotgun (WGS) entry which is preliminary data.</text>
</comment>
<name>A0AAN6WCP4_9PEZI</name>
<reference evidence="1" key="2">
    <citation type="submission" date="2023-05" db="EMBL/GenBank/DDBJ databases">
        <authorList>
            <consortium name="Lawrence Berkeley National Laboratory"/>
            <person name="Steindorff A."/>
            <person name="Hensen N."/>
            <person name="Bonometti L."/>
            <person name="Westerberg I."/>
            <person name="Brannstrom I.O."/>
            <person name="Guillou S."/>
            <person name="Cros-Aarteil S."/>
            <person name="Calhoun S."/>
            <person name="Haridas S."/>
            <person name="Kuo A."/>
            <person name="Mondo S."/>
            <person name="Pangilinan J."/>
            <person name="Riley R."/>
            <person name="Labutti K."/>
            <person name="Andreopoulos B."/>
            <person name="Lipzen A."/>
            <person name="Chen C."/>
            <person name="Yanf M."/>
            <person name="Daum C."/>
            <person name="Ng V."/>
            <person name="Clum A."/>
            <person name="Ohm R."/>
            <person name="Martin F."/>
            <person name="Silar P."/>
            <person name="Natvig D."/>
            <person name="Lalanne C."/>
            <person name="Gautier V."/>
            <person name="Ament-Velasquez S.L."/>
            <person name="Kruys A."/>
            <person name="Hutchinson M.I."/>
            <person name="Powell A.J."/>
            <person name="Barry K."/>
            <person name="Miller A.N."/>
            <person name="Grigoriev I.V."/>
            <person name="Debuchy R."/>
            <person name="Gladieux P."/>
            <person name="Thoren M.H."/>
            <person name="Johannesson H."/>
        </authorList>
    </citation>
    <scope>NUCLEOTIDE SEQUENCE</scope>
    <source>
        <strain evidence="1">CBS 892.96</strain>
    </source>
</reference>
<accession>A0AAN6WCP4</accession>
<dbReference type="Proteomes" id="UP001302321">
    <property type="component" value="Unassembled WGS sequence"/>
</dbReference>
<dbReference type="AlphaFoldDB" id="A0AAN6WCP4"/>
<evidence type="ECO:0000313" key="2">
    <source>
        <dbReference type="Proteomes" id="UP001302321"/>
    </source>
</evidence>
<sequence length="78" mass="8850">MRSEVATLKLIQQKTKVSVPEVYAFDMAFENDISTPYIRTTFLPGEPVTKVCYARRGGEKTHDDFRLNVFTSMAEAMA</sequence>
<evidence type="ECO:0000313" key="1">
    <source>
        <dbReference type="EMBL" id="KAK4178152.1"/>
    </source>
</evidence>
<gene>
    <name evidence="1" type="ORF">QBC36DRAFT_288861</name>
</gene>
<keyword evidence="2" id="KW-1185">Reference proteome</keyword>
<reference evidence="1" key="1">
    <citation type="journal article" date="2023" name="Mol. Phylogenet. Evol.">
        <title>Genome-scale phylogeny and comparative genomics of the fungal order Sordariales.</title>
        <authorList>
            <person name="Hensen N."/>
            <person name="Bonometti L."/>
            <person name="Westerberg I."/>
            <person name="Brannstrom I.O."/>
            <person name="Guillou S."/>
            <person name="Cros-Aarteil S."/>
            <person name="Calhoun S."/>
            <person name="Haridas S."/>
            <person name="Kuo A."/>
            <person name="Mondo S."/>
            <person name="Pangilinan J."/>
            <person name="Riley R."/>
            <person name="LaButti K."/>
            <person name="Andreopoulos B."/>
            <person name="Lipzen A."/>
            <person name="Chen C."/>
            <person name="Yan M."/>
            <person name="Daum C."/>
            <person name="Ng V."/>
            <person name="Clum A."/>
            <person name="Steindorff A."/>
            <person name="Ohm R.A."/>
            <person name="Martin F."/>
            <person name="Silar P."/>
            <person name="Natvig D.O."/>
            <person name="Lalanne C."/>
            <person name="Gautier V."/>
            <person name="Ament-Velasquez S.L."/>
            <person name="Kruys A."/>
            <person name="Hutchinson M.I."/>
            <person name="Powell A.J."/>
            <person name="Barry K."/>
            <person name="Miller A.N."/>
            <person name="Grigoriev I.V."/>
            <person name="Debuchy R."/>
            <person name="Gladieux P."/>
            <person name="Hiltunen Thoren M."/>
            <person name="Johannesson H."/>
        </authorList>
    </citation>
    <scope>NUCLEOTIDE SEQUENCE</scope>
    <source>
        <strain evidence="1">CBS 892.96</strain>
    </source>
</reference>
<protein>
    <submittedName>
        <fullName evidence="1">Uncharacterized protein</fullName>
    </submittedName>
</protein>
<proteinExistence type="predicted"/>